<evidence type="ECO:0000256" key="2">
    <source>
        <dbReference type="ARBA" id="ARBA00022475"/>
    </source>
</evidence>
<evidence type="ECO:0000256" key="5">
    <source>
        <dbReference type="ARBA" id="ARBA00023136"/>
    </source>
</evidence>
<keyword evidence="3 6" id="KW-0812">Transmembrane</keyword>
<evidence type="ECO:0000256" key="1">
    <source>
        <dbReference type="ARBA" id="ARBA00004651"/>
    </source>
</evidence>
<evidence type="ECO:0000313" key="7">
    <source>
        <dbReference type="EMBL" id="RGB81901.1"/>
    </source>
</evidence>
<comment type="subcellular location">
    <subcellularLocation>
        <location evidence="1">Cell membrane</location>
        <topology evidence="1">Multi-pass membrane protein</topology>
    </subcellularLocation>
</comment>
<feature type="transmembrane region" description="Helical" evidence="6">
    <location>
        <begin position="489"/>
        <end position="513"/>
    </location>
</feature>
<feature type="transmembrane region" description="Helical" evidence="6">
    <location>
        <begin position="339"/>
        <end position="359"/>
    </location>
</feature>
<feature type="transmembrane region" description="Helical" evidence="6">
    <location>
        <begin position="55"/>
        <end position="73"/>
    </location>
</feature>
<dbReference type="GO" id="GO:0005886">
    <property type="term" value="C:plasma membrane"/>
    <property type="evidence" value="ECO:0007669"/>
    <property type="project" value="UniProtKB-SubCell"/>
</dbReference>
<evidence type="ECO:0000256" key="3">
    <source>
        <dbReference type="ARBA" id="ARBA00022692"/>
    </source>
</evidence>
<feature type="transmembrane region" description="Helical" evidence="6">
    <location>
        <begin position="168"/>
        <end position="186"/>
    </location>
</feature>
<evidence type="ECO:0000256" key="6">
    <source>
        <dbReference type="SAM" id="Phobius"/>
    </source>
</evidence>
<dbReference type="Proteomes" id="UP000260773">
    <property type="component" value="Unassembled WGS sequence"/>
</dbReference>
<dbReference type="AlphaFoldDB" id="A0A3E2TTU3"/>
<feature type="transmembrane region" description="Helical" evidence="6">
    <location>
        <begin position="404"/>
        <end position="424"/>
    </location>
</feature>
<keyword evidence="4 6" id="KW-1133">Transmembrane helix</keyword>
<dbReference type="PIRSF" id="PIRSF038958">
    <property type="entry name" value="PG_synth_SpoVB"/>
    <property type="match status" value="1"/>
</dbReference>
<dbReference type="EMBL" id="QVEP01000003">
    <property type="protein sequence ID" value="RGB81901.1"/>
    <property type="molecule type" value="Genomic_DNA"/>
</dbReference>
<dbReference type="InterPro" id="IPR024923">
    <property type="entry name" value="PG_synth_SpoVB"/>
</dbReference>
<dbReference type="PANTHER" id="PTHR30250:SF21">
    <property type="entry name" value="LIPID II FLIPPASE MURJ"/>
    <property type="match status" value="1"/>
</dbReference>
<gene>
    <name evidence="7" type="ORF">DW070_01640</name>
</gene>
<accession>A0A3E2TTU3</accession>
<reference evidence="7 8" key="1">
    <citation type="submission" date="2018-08" db="EMBL/GenBank/DDBJ databases">
        <title>A genome reference for cultivated species of the human gut microbiota.</title>
        <authorList>
            <person name="Zou Y."/>
            <person name="Xue W."/>
            <person name="Luo G."/>
        </authorList>
    </citation>
    <scope>NUCLEOTIDE SEQUENCE [LARGE SCALE GENOMIC DNA]</scope>
    <source>
        <strain evidence="7 8">AF45-17</strain>
    </source>
</reference>
<keyword evidence="5 6" id="KW-0472">Membrane</keyword>
<dbReference type="InterPro" id="IPR050833">
    <property type="entry name" value="Poly_Biosynth_Transport"/>
</dbReference>
<feature type="transmembrane region" description="Helical" evidence="6">
    <location>
        <begin position="297"/>
        <end position="318"/>
    </location>
</feature>
<evidence type="ECO:0000256" key="4">
    <source>
        <dbReference type="ARBA" id="ARBA00022989"/>
    </source>
</evidence>
<feature type="transmembrane region" description="Helical" evidence="6">
    <location>
        <begin position="94"/>
        <end position="115"/>
    </location>
</feature>
<dbReference type="PANTHER" id="PTHR30250">
    <property type="entry name" value="PST FAMILY PREDICTED COLANIC ACID TRANSPORTER"/>
    <property type="match status" value="1"/>
</dbReference>
<feature type="transmembrane region" description="Helical" evidence="6">
    <location>
        <begin position="127"/>
        <end position="147"/>
    </location>
</feature>
<feature type="transmembrane region" description="Helical" evidence="6">
    <location>
        <begin position="12"/>
        <end position="35"/>
    </location>
</feature>
<dbReference type="RefSeq" id="WP_015514099.1">
    <property type="nucleotide sequence ID" value="NZ_JAQDKA010000002.1"/>
</dbReference>
<feature type="transmembrane region" description="Helical" evidence="6">
    <location>
        <begin position="192"/>
        <end position="219"/>
    </location>
</feature>
<protein>
    <submittedName>
        <fullName evidence="7">Polysaccharide biosynthesis protein</fullName>
    </submittedName>
</protein>
<feature type="transmembrane region" description="Helical" evidence="6">
    <location>
        <begin position="430"/>
        <end position="451"/>
    </location>
</feature>
<dbReference type="Pfam" id="PF01943">
    <property type="entry name" value="Polysacc_synt"/>
    <property type="match status" value="1"/>
</dbReference>
<sequence>MGSSSKSKNKGGDIIVQGSILAAAQIIVRLIGLFYRIPLQRIAGDVAMGYYGYAYDIYMLLLLVSSNGVPLAVSKLVSKTHAKRDYTNEHRIMVSALLWTLVVGSVIGLGTFIFAKQITSAVFGPEMIGVVPALRVLAPTIFLCCVMSTFRGYFQGIGSMMPTAISQIFEQIFNAVVSVAAAAILVSQGPAWAAMGGTLGTCIGALASTIFLIIIYMLYRPRLMHRVHKDKLHQPESYKNIYKVLTLTMAPVVLSSVIYQVSGIIDSSLYSNILAKLGYDAELISSLYGVYSSKYKMLVNVPMAMATALGLAVVPGISSAMLRGDREEIHSKIETTVKFCMIIAIPACVGLSVLGGPIMQLLFNDSSALTRHLITIGTPYLLFYSLSTVTIGALQGIDKMNTPIVNSGIALAIHTVFIVILLRFCDMNIYAILYSNILFGFLMCIFNQVALRRYIGYEQEAKQTFLIPAAASAVMGVATFIVYKGVYFVLHINAIATLLAIIVAVVVYAVALLKFHGLTEEELYSFPKGTTLSVYLKRFHLI</sequence>
<dbReference type="CDD" id="cd13124">
    <property type="entry name" value="MATE_SpoVB_like"/>
    <property type="match status" value="1"/>
</dbReference>
<organism evidence="7 8">
    <name type="scientific">Coprococcus catus</name>
    <dbReference type="NCBI Taxonomy" id="116085"/>
    <lineage>
        <taxon>Bacteria</taxon>
        <taxon>Bacillati</taxon>
        <taxon>Bacillota</taxon>
        <taxon>Clostridia</taxon>
        <taxon>Lachnospirales</taxon>
        <taxon>Lachnospiraceae</taxon>
        <taxon>Coprococcus</taxon>
    </lineage>
</organism>
<feature type="transmembrane region" description="Helical" evidence="6">
    <location>
        <begin position="240"/>
        <end position="261"/>
    </location>
</feature>
<feature type="transmembrane region" description="Helical" evidence="6">
    <location>
        <begin position="463"/>
        <end position="483"/>
    </location>
</feature>
<proteinExistence type="predicted"/>
<feature type="transmembrane region" description="Helical" evidence="6">
    <location>
        <begin position="379"/>
        <end position="397"/>
    </location>
</feature>
<dbReference type="InterPro" id="IPR002797">
    <property type="entry name" value="Polysacc_synth"/>
</dbReference>
<evidence type="ECO:0000313" key="8">
    <source>
        <dbReference type="Proteomes" id="UP000260773"/>
    </source>
</evidence>
<name>A0A3E2TTU3_9FIRM</name>
<keyword evidence="2" id="KW-1003">Cell membrane</keyword>
<comment type="caution">
    <text evidence="7">The sequence shown here is derived from an EMBL/GenBank/DDBJ whole genome shotgun (WGS) entry which is preliminary data.</text>
</comment>